<comment type="caution">
    <text evidence="1">The sequence shown here is derived from an EMBL/GenBank/DDBJ whole genome shotgun (WGS) entry which is preliminary data.</text>
</comment>
<dbReference type="Proteomes" id="UP000309997">
    <property type="component" value="Unassembled WGS sequence"/>
</dbReference>
<dbReference type="EMBL" id="RCHU02000014">
    <property type="protein sequence ID" value="KAL3571849.1"/>
    <property type="molecule type" value="Genomic_DNA"/>
</dbReference>
<sequence length="278" mass="32072">MVKVKETQHRNGASPFKVDFCPRSISIRTYNEVGKRLKQQVQETLPDWRDKFLSYKELKKLVRLISSAPPFSYGSVEYGKAEAEFVFPPFYSDIRLIKLVLELKQRIQKVIDTWGPSGSQPSEAEYKEQMRKIRKNIVNFHGEMVLMENYSNINYTGLAKILKKYDKRTGGLLRLPFIQKVLEQPFFITDLVSKLVKQCEYMIDTVFPVEEEERVKEGREAITVAGEGIFRNTIAALMTMQEIRRGSSTYSHFSLPPLNLPDSDLIQSLQLNSPIPIV</sequence>
<gene>
    <name evidence="1" type="ORF">D5086_025753</name>
</gene>
<evidence type="ECO:0000313" key="2">
    <source>
        <dbReference type="Proteomes" id="UP000309997"/>
    </source>
</evidence>
<keyword evidence="2" id="KW-1185">Reference proteome</keyword>
<reference evidence="1 2" key="1">
    <citation type="journal article" date="2024" name="Plant Biotechnol. J.">
        <title>Genome and CRISPR/Cas9 system of a widespread forest tree (Populus alba) in the world.</title>
        <authorList>
            <person name="Liu Y.J."/>
            <person name="Jiang P.F."/>
            <person name="Han X.M."/>
            <person name="Li X.Y."/>
            <person name="Wang H.M."/>
            <person name="Wang Y.J."/>
            <person name="Wang X.X."/>
            <person name="Zeng Q.Y."/>
        </authorList>
    </citation>
    <scope>NUCLEOTIDE SEQUENCE [LARGE SCALE GENOMIC DNA]</scope>
    <source>
        <strain evidence="2">cv. PAL-ZL1</strain>
    </source>
</reference>
<name>A0ACC4B0H0_POPAL</name>
<protein>
    <submittedName>
        <fullName evidence="1">Uncharacterized protein</fullName>
    </submittedName>
</protein>
<organism evidence="1 2">
    <name type="scientific">Populus alba</name>
    <name type="common">White poplar</name>
    <dbReference type="NCBI Taxonomy" id="43335"/>
    <lineage>
        <taxon>Eukaryota</taxon>
        <taxon>Viridiplantae</taxon>
        <taxon>Streptophyta</taxon>
        <taxon>Embryophyta</taxon>
        <taxon>Tracheophyta</taxon>
        <taxon>Spermatophyta</taxon>
        <taxon>Magnoliopsida</taxon>
        <taxon>eudicotyledons</taxon>
        <taxon>Gunneridae</taxon>
        <taxon>Pentapetalae</taxon>
        <taxon>rosids</taxon>
        <taxon>fabids</taxon>
        <taxon>Malpighiales</taxon>
        <taxon>Salicaceae</taxon>
        <taxon>Saliceae</taxon>
        <taxon>Populus</taxon>
    </lineage>
</organism>
<proteinExistence type="predicted"/>
<accession>A0ACC4B0H0</accession>
<evidence type="ECO:0000313" key="1">
    <source>
        <dbReference type="EMBL" id="KAL3571849.1"/>
    </source>
</evidence>